<evidence type="ECO:0000256" key="1">
    <source>
        <dbReference type="SAM" id="Coils"/>
    </source>
</evidence>
<keyword evidence="1" id="KW-0175">Coiled coil</keyword>
<dbReference type="RefSeq" id="XP_014248675.1">
    <property type="nucleotide sequence ID" value="XM_014393189.2"/>
</dbReference>
<dbReference type="KEGG" id="clec:106666185"/>
<sequence length="730" mass="84314">MSNELTLKVCDQINKELGDEVENLSKCRKMYEDALAKKKRLEQLLSLVSDEVPSKVAKAKKMIDDACDDITKASDEVTSVLKDIRERLGASEKLYWQLKESFDKINTLNNTRAYLQILEFVQQISDRIESHILGRDVNLERAIVEYKRLCEMCLKLKGSACEHLITFLIDTTKYWHKALKSEISAEFDIAMKNVMWPIVSRNLLNTPTPDSITKFQNGIKRLLRIQLPPGLEEKSVVTTSLALNFPELSIPITELIKPLKKRFLYHFTGSRQTNRLDKPEWYFTQILSWIRDHEDFIDVHVQPVFDHVDYQKSASVEFICGLVQLSVEKLQCDIEEVQFDDLLFSHVVDEALGYERELRSVYNYPQSFPGPTQVLTQAQIFVKWIKMERKYARDKMDAMMASETAWSTLAGQGDEDKVTEVAHTFLALLSTMTDRYTLLPQPGHRLQFVELELELIDDLRVSLLQVLHSERSDPLNSKLPEVLNTIFHLKVALEHFDASPAILLLEHYRKQYNPVEDGVPKKDDEDERGGLFKNSLLLLERLVSGLLNDLCDALMLEVKARSRPYRKDKWFAMTEEDVDMTMVTQSACSMFQALVDNLHLVHKKLSFKLFNSYWKLVANNLNMFLLEDLILDTHFSPYGGQALEKDIINFLIPIFQTYTDVPETYFLQVEEAACLLGLEEVSDSCRRSILTGNINDVVKDLGRYARHLKPEQIMAVIRRRMDIAPSIMLR</sequence>
<feature type="coiled-coil region" evidence="1">
    <location>
        <begin position="24"/>
        <end position="51"/>
    </location>
</feature>
<dbReference type="InterPro" id="IPR007528">
    <property type="entry name" value="RINT1_Tip20"/>
</dbReference>
<evidence type="ECO:0000313" key="3">
    <source>
        <dbReference type="Proteomes" id="UP000494040"/>
    </source>
</evidence>
<dbReference type="Gene3D" id="1.20.58.1970">
    <property type="match status" value="1"/>
</dbReference>
<organism evidence="2 3">
    <name type="scientific">Cimex lectularius</name>
    <name type="common">Bed bug</name>
    <name type="synonym">Acanthia lectularia</name>
    <dbReference type="NCBI Taxonomy" id="79782"/>
    <lineage>
        <taxon>Eukaryota</taxon>
        <taxon>Metazoa</taxon>
        <taxon>Ecdysozoa</taxon>
        <taxon>Arthropoda</taxon>
        <taxon>Hexapoda</taxon>
        <taxon>Insecta</taxon>
        <taxon>Pterygota</taxon>
        <taxon>Neoptera</taxon>
        <taxon>Paraneoptera</taxon>
        <taxon>Hemiptera</taxon>
        <taxon>Heteroptera</taxon>
        <taxon>Panheteroptera</taxon>
        <taxon>Cimicomorpha</taxon>
        <taxon>Cimicidae</taxon>
        <taxon>Cimex</taxon>
    </lineage>
</organism>
<dbReference type="EnsemblMetazoa" id="XM_014393189.2">
    <property type="protein sequence ID" value="XP_014248675.1"/>
    <property type="gene ID" value="LOC106666185"/>
</dbReference>
<dbReference type="AlphaFoldDB" id="A0A8I6RNI2"/>
<evidence type="ECO:0000313" key="2">
    <source>
        <dbReference type="EnsemblMetazoa" id="XP_014248675.1"/>
    </source>
</evidence>
<dbReference type="OrthoDB" id="2189254at2759"/>
<keyword evidence="3" id="KW-1185">Reference proteome</keyword>
<dbReference type="GO" id="GO:0060628">
    <property type="term" value="P:regulation of ER to Golgi vesicle-mediated transport"/>
    <property type="evidence" value="ECO:0007669"/>
    <property type="project" value="TreeGrafter"/>
</dbReference>
<dbReference type="GO" id="GO:0006890">
    <property type="term" value="P:retrograde vesicle-mediated transport, Golgi to endoplasmic reticulum"/>
    <property type="evidence" value="ECO:0007669"/>
    <property type="project" value="InterPro"/>
</dbReference>
<evidence type="ECO:0008006" key="4">
    <source>
        <dbReference type="Google" id="ProtNLM"/>
    </source>
</evidence>
<dbReference type="PANTHER" id="PTHR13520:SF0">
    <property type="entry name" value="RAD50-INTERACTING PROTEIN 1"/>
    <property type="match status" value="1"/>
</dbReference>
<dbReference type="GO" id="GO:0070939">
    <property type="term" value="C:Dsl1/NZR complex"/>
    <property type="evidence" value="ECO:0007669"/>
    <property type="project" value="InterPro"/>
</dbReference>
<reference evidence="2" key="1">
    <citation type="submission" date="2022-01" db="UniProtKB">
        <authorList>
            <consortium name="EnsemblMetazoa"/>
        </authorList>
    </citation>
    <scope>IDENTIFICATION</scope>
</reference>
<dbReference type="PANTHER" id="PTHR13520">
    <property type="entry name" value="RAD50-INTERACTING PROTEIN 1 RINT-1"/>
    <property type="match status" value="1"/>
</dbReference>
<dbReference type="PROSITE" id="PS51386">
    <property type="entry name" value="RINT1_TIP20"/>
    <property type="match status" value="1"/>
</dbReference>
<dbReference type="Proteomes" id="UP000494040">
    <property type="component" value="Unassembled WGS sequence"/>
</dbReference>
<dbReference type="GeneID" id="106666185"/>
<name>A0A8I6RNI2_CIMLE</name>
<dbReference type="GO" id="GO:0006888">
    <property type="term" value="P:endoplasmic reticulum to Golgi vesicle-mediated transport"/>
    <property type="evidence" value="ECO:0007669"/>
    <property type="project" value="InterPro"/>
</dbReference>
<dbReference type="CTD" id="60561"/>
<protein>
    <recommendedName>
        <fullName evidence="4">RAD50-interacting protein 1</fullName>
    </recommendedName>
</protein>
<dbReference type="Pfam" id="PF04437">
    <property type="entry name" value="RINT1_TIP1"/>
    <property type="match status" value="1"/>
</dbReference>
<accession>A0A8I6RNI2</accession>
<proteinExistence type="predicted"/>
<dbReference type="OMA" id="GMTWEVL"/>